<dbReference type="InterPro" id="IPR037219">
    <property type="entry name" value="Peptidase_M41-like"/>
</dbReference>
<dbReference type="GO" id="GO:0004176">
    <property type="term" value="F:ATP-dependent peptidase activity"/>
    <property type="evidence" value="ECO:0007669"/>
    <property type="project" value="InterPro"/>
</dbReference>
<dbReference type="GO" id="GO:0004222">
    <property type="term" value="F:metalloendopeptidase activity"/>
    <property type="evidence" value="ECO:0007669"/>
    <property type="project" value="InterPro"/>
</dbReference>
<protein>
    <recommendedName>
        <fullName evidence="3">Peptidase M41 domain-containing protein</fullName>
    </recommendedName>
</protein>
<dbReference type="InterPro" id="IPR000642">
    <property type="entry name" value="Peptidase_M41"/>
</dbReference>
<proteinExistence type="predicted"/>
<evidence type="ECO:0000313" key="4">
    <source>
        <dbReference type="EMBL" id="CAE0018660.1"/>
    </source>
</evidence>
<evidence type="ECO:0000256" key="1">
    <source>
        <dbReference type="SAM" id="Coils"/>
    </source>
</evidence>
<dbReference type="SUPFAM" id="SSF140990">
    <property type="entry name" value="FtsH protease domain-like"/>
    <property type="match status" value="1"/>
</dbReference>
<dbReference type="Pfam" id="PF01434">
    <property type="entry name" value="Peptidase_M41"/>
    <property type="match status" value="1"/>
</dbReference>
<dbReference type="AlphaFoldDB" id="A0A7S2Z2Z4"/>
<feature type="domain" description="Peptidase M41" evidence="3">
    <location>
        <begin position="12"/>
        <end position="70"/>
    </location>
</feature>
<keyword evidence="1" id="KW-0175">Coiled coil</keyword>
<organism evidence="4">
    <name type="scientific">Chloropicon laureae</name>
    <dbReference type="NCBI Taxonomy" id="464258"/>
    <lineage>
        <taxon>Eukaryota</taxon>
        <taxon>Viridiplantae</taxon>
        <taxon>Chlorophyta</taxon>
        <taxon>Chloropicophyceae</taxon>
        <taxon>Chloropicales</taxon>
        <taxon>Chloropicaceae</taxon>
        <taxon>Chloropicon</taxon>
    </lineage>
</organism>
<dbReference type="GO" id="GO:0005524">
    <property type="term" value="F:ATP binding"/>
    <property type="evidence" value="ECO:0007669"/>
    <property type="project" value="InterPro"/>
</dbReference>
<gene>
    <name evidence="4" type="ORF">CLAU1311_LOCUS4222</name>
</gene>
<feature type="compositionally biased region" description="Basic and acidic residues" evidence="2">
    <location>
        <begin position="75"/>
        <end position="87"/>
    </location>
</feature>
<evidence type="ECO:0000256" key="2">
    <source>
        <dbReference type="SAM" id="MobiDB-lite"/>
    </source>
</evidence>
<dbReference type="Gene3D" id="1.20.58.760">
    <property type="entry name" value="Peptidase M41"/>
    <property type="match status" value="1"/>
</dbReference>
<feature type="region of interest" description="Disordered" evidence="2">
    <location>
        <begin position="75"/>
        <end position="115"/>
    </location>
</feature>
<sequence length="115" mass="12603">MSSAVGPIYISDIRSQSPQMQKEIDREVVTLLKDAEARVRTLLQRRVKELDQLAKALVERETLNQVQIKTLLGLKQEEAPGGIKEDLPAPPGDNGSSEDQLGAAEKPEEAKQASL</sequence>
<dbReference type="GO" id="GO:0006508">
    <property type="term" value="P:proteolysis"/>
    <property type="evidence" value="ECO:0007669"/>
    <property type="project" value="InterPro"/>
</dbReference>
<feature type="coiled-coil region" evidence="1">
    <location>
        <begin position="32"/>
        <end position="60"/>
    </location>
</feature>
<accession>A0A7S2Z2Z4</accession>
<name>A0A7S2Z2Z4_9CHLO</name>
<reference evidence="4" key="1">
    <citation type="submission" date="2021-01" db="EMBL/GenBank/DDBJ databases">
        <authorList>
            <person name="Corre E."/>
            <person name="Pelletier E."/>
            <person name="Niang G."/>
            <person name="Scheremetjew M."/>
            <person name="Finn R."/>
            <person name="Kale V."/>
            <person name="Holt S."/>
            <person name="Cochrane G."/>
            <person name="Meng A."/>
            <person name="Brown T."/>
            <person name="Cohen L."/>
        </authorList>
    </citation>
    <scope>NUCLEOTIDE SEQUENCE</scope>
    <source>
        <strain evidence="4">RCC856</strain>
    </source>
</reference>
<feature type="compositionally biased region" description="Basic and acidic residues" evidence="2">
    <location>
        <begin position="105"/>
        <end position="115"/>
    </location>
</feature>
<evidence type="ECO:0000259" key="3">
    <source>
        <dbReference type="Pfam" id="PF01434"/>
    </source>
</evidence>
<dbReference type="EMBL" id="HBHU01006522">
    <property type="protein sequence ID" value="CAE0018660.1"/>
    <property type="molecule type" value="Transcribed_RNA"/>
</dbReference>